<dbReference type="Proteomes" id="UP001064048">
    <property type="component" value="Chromosome 10"/>
</dbReference>
<gene>
    <name evidence="1" type="ORF">MSG28_006140</name>
</gene>
<proteinExistence type="predicted"/>
<keyword evidence="2" id="KW-1185">Reference proteome</keyword>
<sequence>MHVQQQRAQQYLRASIPIHYNSLWGIDSFTNLGLHDNKICTRNDSYLPTTGFMTSTLRMGKPKKPKDEILKRKRLAEQKRQERIRNDPVLYQQQKDNNRKRYLKRKQEKKLLPISEMTEKDRKKTRKRNRENFRAYYRRKKEKRLDIIEDEVIVDVDEPKDSARDPLNIVPFKNTMYLLRSKDAEECPIKSIISTDIIENTTALNLKSETNLTNNTSNSSDCLASLTLPISYTRSVGSDTILKPEESTCLDTEDTLNNDIRPNSSSCETPILYASISPGKKVKKRMDSSLAFKRYKHKVSKEMALMRKKIADLEREKEKYRKQALRKPLKVRGRSVAVYPLRCFPVIA</sequence>
<protein>
    <submittedName>
        <fullName evidence="1">Uncharacterized protein</fullName>
    </submittedName>
</protein>
<evidence type="ECO:0000313" key="1">
    <source>
        <dbReference type="EMBL" id="KAI8422252.1"/>
    </source>
</evidence>
<comment type="caution">
    <text evidence="1">The sequence shown here is derived from an EMBL/GenBank/DDBJ whole genome shotgun (WGS) entry which is preliminary data.</text>
</comment>
<accession>A0ACC0JDS3</accession>
<dbReference type="EMBL" id="CM046110">
    <property type="protein sequence ID" value="KAI8422252.1"/>
    <property type="molecule type" value="Genomic_DNA"/>
</dbReference>
<reference evidence="1 2" key="1">
    <citation type="journal article" date="2022" name="Genome Biol. Evol.">
        <title>The Spruce Budworm Genome: Reconstructing the Evolutionary History of Antifreeze Proteins.</title>
        <authorList>
            <person name="Beliveau C."/>
            <person name="Gagne P."/>
            <person name="Picq S."/>
            <person name="Vernygora O."/>
            <person name="Keeling C.I."/>
            <person name="Pinkney K."/>
            <person name="Doucet D."/>
            <person name="Wen F."/>
            <person name="Johnston J.S."/>
            <person name="Maaroufi H."/>
            <person name="Boyle B."/>
            <person name="Laroche J."/>
            <person name="Dewar K."/>
            <person name="Juretic N."/>
            <person name="Blackburn G."/>
            <person name="Nisole A."/>
            <person name="Brunet B."/>
            <person name="Brandao M."/>
            <person name="Lumley L."/>
            <person name="Duan J."/>
            <person name="Quan G."/>
            <person name="Lucarotti C.J."/>
            <person name="Roe A.D."/>
            <person name="Sperling F.A.H."/>
            <person name="Levesque R.C."/>
            <person name="Cusson M."/>
        </authorList>
    </citation>
    <scope>NUCLEOTIDE SEQUENCE [LARGE SCALE GENOMIC DNA]</scope>
    <source>
        <strain evidence="1">Glfc:IPQL:Cfum</strain>
    </source>
</reference>
<organism evidence="1 2">
    <name type="scientific">Choristoneura fumiferana</name>
    <name type="common">Spruce budworm moth</name>
    <name type="synonym">Archips fumiferana</name>
    <dbReference type="NCBI Taxonomy" id="7141"/>
    <lineage>
        <taxon>Eukaryota</taxon>
        <taxon>Metazoa</taxon>
        <taxon>Ecdysozoa</taxon>
        <taxon>Arthropoda</taxon>
        <taxon>Hexapoda</taxon>
        <taxon>Insecta</taxon>
        <taxon>Pterygota</taxon>
        <taxon>Neoptera</taxon>
        <taxon>Endopterygota</taxon>
        <taxon>Lepidoptera</taxon>
        <taxon>Glossata</taxon>
        <taxon>Ditrysia</taxon>
        <taxon>Tortricoidea</taxon>
        <taxon>Tortricidae</taxon>
        <taxon>Tortricinae</taxon>
        <taxon>Choristoneura</taxon>
    </lineage>
</organism>
<evidence type="ECO:0000313" key="2">
    <source>
        <dbReference type="Proteomes" id="UP001064048"/>
    </source>
</evidence>
<name>A0ACC0JDS3_CHOFU</name>